<dbReference type="EMBL" id="VSWD01000006">
    <property type="protein sequence ID" value="KAK3100277.1"/>
    <property type="molecule type" value="Genomic_DNA"/>
</dbReference>
<dbReference type="FunFam" id="2.10.25.10:FF:000031">
    <property type="entry name" value="neurogenic locus notch homolog protein 3"/>
    <property type="match status" value="1"/>
</dbReference>
<comment type="caution">
    <text evidence="4">The sequence shown here is derived from an EMBL/GenBank/DDBJ whole genome shotgun (WGS) entry which is preliminary data.</text>
</comment>
<comment type="caution">
    <text evidence="2">Lacks conserved residue(s) required for the propagation of feature annotation.</text>
</comment>
<dbReference type="AlphaFoldDB" id="A0AA88Y9C0"/>
<protein>
    <recommendedName>
        <fullName evidence="3">EGF-like domain-containing protein</fullName>
    </recommendedName>
</protein>
<reference evidence="4" key="1">
    <citation type="submission" date="2019-08" db="EMBL/GenBank/DDBJ databases">
        <title>The improved chromosome-level genome for the pearl oyster Pinctada fucata martensii using PacBio sequencing and Hi-C.</title>
        <authorList>
            <person name="Zheng Z."/>
        </authorList>
    </citation>
    <scope>NUCLEOTIDE SEQUENCE</scope>
    <source>
        <strain evidence="4">ZZ-2019</strain>
        <tissue evidence="4">Adductor muscle</tissue>
    </source>
</reference>
<accession>A0AA88Y9C0</accession>
<dbReference type="PROSITE" id="PS00010">
    <property type="entry name" value="ASX_HYDROXYL"/>
    <property type="match status" value="1"/>
</dbReference>
<evidence type="ECO:0000256" key="2">
    <source>
        <dbReference type="PROSITE-ProRule" id="PRU00076"/>
    </source>
</evidence>
<sequence length="442" mass="49952">MTWEKGTGPCGPNCSPHDVNKTGTVPAPLQSLTWNCTSGCGASKKIYADVNYIVTSVSYNSSGWEQGEFFFITRDLKGTGPFEVSIEGIKWMVSPDKVNGGGRMVTTLDLGVRNDSRNPNASPIAGVQPSVGIQFGCTSEVPFAIVDPDADTIRCRLATDQECGDSCTNLPNFHLDKEKCSLTITATASNGFVPEHDYRLTVMLEDYPDYTISMGKEIRSIRRPMSKIPLQLTIRTITDMKPCNSKRGHFENVYPNFNDYHRVPYPGPFVGVFKSRIFMQAQDINNTEIMLSIPANMRSDLLPDDRNHTGIPVRSDVVQEYFRMIPNRRQIADTILYVDNCPPSNPCQHNGTCMDLYRRYTCKCPHGYKPLDCSHKFQRTSYSFGRYNWCRNSCHDDCMLLLVVLTRWKKTEVKGTKGQTKETTRKWTRYSITVENVPFTLK</sequence>
<evidence type="ECO:0000313" key="5">
    <source>
        <dbReference type="Proteomes" id="UP001186944"/>
    </source>
</evidence>
<dbReference type="Pfam" id="PF00008">
    <property type="entry name" value="EGF"/>
    <property type="match status" value="1"/>
</dbReference>
<dbReference type="Proteomes" id="UP001186944">
    <property type="component" value="Unassembled WGS sequence"/>
</dbReference>
<feature type="domain" description="EGF-like" evidence="3">
    <location>
        <begin position="337"/>
        <end position="374"/>
    </location>
</feature>
<dbReference type="InterPro" id="IPR000152">
    <property type="entry name" value="EGF-type_Asp/Asn_hydroxyl_site"/>
</dbReference>
<dbReference type="SMART" id="SM00181">
    <property type="entry name" value="EGF"/>
    <property type="match status" value="1"/>
</dbReference>
<evidence type="ECO:0000259" key="3">
    <source>
        <dbReference type="PROSITE" id="PS50026"/>
    </source>
</evidence>
<dbReference type="SMART" id="SM00179">
    <property type="entry name" value="EGF_CA"/>
    <property type="match status" value="1"/>
</dbReference>
<feature type="disulfide bond" evidence="2">
    <location>
        <begin position="364"/>
        <end position="373"/>
    </location>
</feature>
<gene>
    <name evidence="4" type="ORF">FSP39_017418</name>
</gene>
<dbReference type="PROSITE" id="PS50026">
    <property type="entry name" value="EGF_3"/>
    <property type="match status" value="1"/>
</dbReference>
<keyword evidence="5" id="KW-1185">Reference proteome</keyword>
<dbReference type="GO" id="GO:0005509">
    <property type="term" value="F:calcium ion binding"/>
    <property type="evidence" value="ECO:0007669"/>
    <property type="project" value="InterPro"/>
</dbReference>
<evidence type="ECO:0000313" key="4">
    <source>
        <dbReference type="EMBL" id="KAK3100277.1"/>
    </source>
</evidence>
<proteinExistence type="predicted"/>
<keyword evidence="2" id="KW-0245">EGF-like domain</keyword>
<dbReference type="Gene3D" id="2.10.25.10">
    <property type="entry name" value="Laminin"/>
    <property type="match status" value="1"/>
</dbReference>
<dbReference type="InterPro" id="IPR001881">
    <property type="entry name" value="EGF-like_Ca-bd_dom"/>
</dbReference>
<dbReference type="PROSITE" id="PS01186">
    <property type="entry name" value="EGF_2"/>
    <property type="match status" value="1"/>
</dbReference>
<name>A0AA88Y9C0_PINIB</name>
<keyword evidence="1 2" id="KW-1015">Disulfide bond</keyword>
<dbReference type="CDD" id="cd00054">
    <property type="entry name" value="EGF_CA"/>
    <property type="match status" value="1"/>
</dbReference>
<evidence type="ECO:0000256" key="1">
    <source>
        <dbReference type="ARBA" id="ARBA00023157"/>
    </source>
</evidence>
<dbReference type="SUPFAM" id="SSF57196">
    <property type="entry name" value="EGF/Laminin"/>
    <property type="match status" value="1"/>
</dbReference>
<organism evidence="4 5">
    <name type="scientific">Pinctada imbricata</name>
    <name type="common">Atlantic pearl-oyster</name>
    <name type="synonym">Pinctada martensii</name>
    <dbReference type="NCBI Taxonomy" id="66713"/>
    <lineage>
        <taxon>Eukaryota</taxon>
        <taxon>Metazoa</taxon>
        <taxon>Spiralia</taxon>
        <taxon>Lophotrochozoa</taxon>
        <taxon>Mollusca</taxon>
        <taxon>Bivalvia</taxon>
        <taxon>Autobranchia</taxon>
        <taxon>Pteriomorphia</taxon>
        <taxon>Pterioida</taxon>
        <taxon>Pterioidea</taxon>
        <taxon>Pteriidae</taxon>
        <taxon>Pinctada</taxon>
    </lineage>
</organism>
<dbReference type="InterPro" id="IPR000742">
    <property type="entry name" value="EGF"/>
</dbReference>